<dbReference type="KEGG" id="lcm:102358311"/>
<reference evidence="2" key="2">
    <citation type="submission" date="2025-08" db="UniProtKB">
        <authorList>
            <consortium name="Ensembl"/>
        </authorList>
    </citation>
    <scope>IDENTIFICATION</scope>
</reference>
<dbReference type="InterPro" id="IPR011029">
    <property type="entry name" value="DEATH-like_dom_sf"/>
</dbReference>
<dbReference type="Gene3D" id="1.10.533.10">
    <property type="entry name" value="Death Domain, Fas"/>
    <property type="match status" value="1"/>
</dbReference>
<dbReference type="STRING" id="7897.ENSLACP00000018165"/>
<dbReference type="GO" id="GO:0005739">
    <property type="term" value="C:mitochondrion"/>
    <property type="evidence" value="ECO:0007669"/>
    <property type="project" value="TreeGrafter"/>
</dbReference>
<dbReference type="EMBL" id="AFYH01044177">
    <property type="status" value="NOT_ANNOTATED_CDS"/>
    <property type="molecule type" value="Genomic_DNA"/>
</dbReference>
<dbReference type="PANTHER" id="PTHR34765">
    <property type="entry name" value="CASPASE RECRUITMENT DOMAIN-CONTAINING PROTEIN 19"/>
    <property type="match status" value="1"/>
</dbReference>
<dbReference type="RefSeq" id="XP_005993064.1">
    <property type="nucleotide sequence ID" value="XM_005993002.2"/>
</dbReference>
<protein>
    <submittedName>
        <fullName evidence="2">Caspase recruitment domain family member 19</fullName>
    </submittedName>
</protein>
<evidence type="ECO:0000256" key="1">
    <source>
        <dbReference type="SAM" id="Phobius"/>
    </source>
</evidence>
<dbReference type="CTD" id="84270"/>
<dbReference type="eggNOG" id="ENOG502RYMQ">
    <property type="taxonomic scope" value="Eukaryota"/>
</dbReference>
<reference evidence="3" key="1">
    <citation type="submission" date="2011-08" db="EMBL/GenBank/DDBJ databases">
        <title>The draft genome of Latimeria chalumnae.</title>
        <authorList>
            <person name="Di Palma F."/>
            <person name="Alfoldi J."/>
            <person name="Johnson J."/>
            <person name="Berlin A."/>
            <person name="Gnerre S."/>
            <person name="Jaffe D."/>
            <person name="MacCallum I."/>
            <person name="Young S."/>
            <person name="Walker B.J."/>
            <person name="Lander E."/>
            <person name="Lindblad-Toh K."/>
        </authorList>
    </citation>
    <scope>NUCLEOTIDE SEQUENCE [LARGE SCALE GENOMIC DNA]</scope>
    <source>
        <strain evidence="3">Wild caught</strain>
    </source>
</reference>
<keyword evidence="1" id="KW-0812">Transmembrane</keyword>
<reference evidence="2" key="3">
    <citation type="submission" date="2025-09" db="UniProtKB">
        <authorList>
            <consortium name="Ensembl"/>
        </authorList>
    </citation>
    <scope>IDENTIFICATION</scope>
</reference>
<name>H3B8E4_LATCH</name>
<dbReference type="AlphaFoldDB" id="H3B8E4"/>
<dbReference type="Bgee" id="ENSLACG00000016003">
    <property type="expression patterns" value="Expressed in pelvic fin and 6 other cell types or tissues"/>
</dbReference>
<evidence type="ECO:0000313" key="2">
    <source>
        <dbReference type="Ensembl" id="ENSLACP00000018165.1"/>
    </source>
</evidence>
<dbReference type="Proteomes" id="UP000008672">
    <property type="component" value="Unassembled WGS sequence"/>
</dbReference>
<accession>H3B8E4</accession>
<evidence type="ECO:0000313" key="3">
    <source>
        <dbReference type="Proteomes" id="UP000008672"/>
    </source>
</evidence>
<dbReference type="Ensembl" id="ENSLACT00000018297.1">
    <property type="protein sequence ID" value="ENSLACP00000018165.1"/>
    <property type="gene ID" value="ENSLACG00000016003.1"/>
</dbReference>
<proteinExistence type="predicted"/>
<dbReference type="InterPro" id="IPR043574">
    <property type="entry name" value="CARD19"/>
</dbReference>
<dbReference type="InParanoid" id="H3B8E4"/>
<keyword evidence="1" id="KW-1133">Transmembrane helix</keyword>
<keyword evidence="1" id="KW-0472">Membrane</keyword>
<dbReference type="OMA" id="ADSKCTN"/>
<dbReference type="HOGENOM" id="CLU_103797_0_0_1"/>
<dbReference type="PANTHER" id="PTHR34765:SF1">
    <property type="entry name" value="CASPASE RECRUITMENT DOMAIN-CONTAINING PROTEIN 19"/>
    <property type="match status" value="1"/>
</dbReference>
<sequence>MAVKTYYDRLAQDMPFLTSDGRLNELVMDKIVLYLNRMYPQTLANNEALKFRQLNTPLEIRVPSMLNYLQKKGDKACREFYRALQSNAEHIYTSLPSRSTNNTSTSTGTTSDTIHKERYVLNNRSPVFFLACFSIAAGLACMLYCNNTDATALGEAKKVVGFSVLGIGRRAKNILLSYVENNSMKS</sequence>
<dbReference type="EMBL" id="AFYH01044178">
    <property type="status" value="NOT_ANNOTATED_CDS"/>
    <property type="molecule type" value="Genomic_DNA"/>
</dbReference>
<dbReference type="OrthoDB" id="8810754at2759"/>
<feature type="transmembrane region" description="Helical" evidence="1">
    <location>
        <begin position="127"/>
        <end position="145"/>
    </location>
</feature>
<organism evidence="2 3">
    <name type="scientific">Latimeria chalumnae</name>
    <name type="common">Coelacanth</name>
    <dbReference type="NCBI Taxonomy" id="7897"/>
    <lineage>
        <taxon>Eukaryota</taxon>
        <taxon>Metazoa</taxon>
        <taxon>Chordata</taxon>
        <taxon>Craniata</taxon>
        <taxon>Vertebrata</taxon>
        <taxon>Euteleostomi</taxon>
        <taxon>Coelacanthiformes</taxon>
        <taxon>Coelacanthidae</taxon>
        <taxon>Latimeria</taxon>
    </lineage>
</organism>
<dbReference type="GeneTree" id="ENSGT00940000164282"/>
<dbReference type="GeneID" id="102358311"/>
<gene>
    <name evidence="2" type="primary">CARD19</name>
</gene>
<keyword evidence="3" id="KW-1185">Reference proteome</keyword>